<dbReference type="InterPro" id="IPR001537">
    <property type="entry name" value="SpoU_MeTrfase"/>
</dbReference>
<dbReference type="InterPro" id="IPR029026">
    <property type="entry name" value="tRNA_m1G_MTases_N"/>
</dbReference>
<evidence type="ECO:0000313" key="9">
    <source>
        <dbReference type="EMBL" id="PIU73781.1"/>
    </source>
</evidence>
<evidence type="ECO:0000256" key="2">
    <source>
        <dbReference type="ARBA" id="ARBA00022603"/>
    </source>
</evidence>
<gene>
    <name evidence="9" type="ORF">COS78_00585</name>
</gene>
<dbReference type="InterPro" id="IPR029028">
    <property type="entry name" value="Alpha/beta_knot_MTases"/>
</dbReference>
<dbReference type="Proteomes" id="UP000231407">
    <property type="component" value="Unassembled WGS sequence"/>
</dbReference>
<dbReference type="PANTHER" id="PTHR43453">
    <property type="entry name" value="RRNA METHYLASE-LIKE"/>
    <property type="match status" value="1"/>
</dbReference>
<evidence type="ECO:0000259" key="8">
    <source>
        <dbReference type="Pfam" id="PF00588"/>
    </source>
</evidence>
<dbReference type="InterPro" id="IPR033671">
    <property type="entry name" value="TrmH"/>
</dbReference>
<dbReference type="PANTHER" id="PTHR43453:SF1">
    <property type="entry name" value="TRNA_RRNA METHYLTRANSFERASE SPOU TYPE DOMAIN-CONTAINING PROTEIN"/>
    <property type="match status" value="1"/>
</dbReference>
<sequence length="178" mass="19999">MFKLNSHQLRKSSLGRGSRHQRKSSKNPLVIVLDNVVDTYNIGSFFRLADALNVKKLCLCGPVVTPPNLKIHRASIGTWKWVAWEHYPDTITCLKKLKSENYHLIACEQNKKSVNYQKANYQFPLAIIAGSEVNGVGESILKLCDQIVEIPMFGVNKSLNVLLAATIIGYQAINKSRF</sequence>
<comment type="caution">
    <text evidence="9">The sequence shown here is derived from an EMBL/GenBank/DDBJ whole genome shotgun (WGS) entry which is preliminary data.</text>
</comment>
<dbReference type="EMBL" id="PEWA01000008">
    <property type="protein sequence ID" value="PIU73781.1"/>
    <property type="molecule type" value="Genomic_DNA"/>
</dbReference>
<feature type="domain" description="tRNA/rRNA methyltransferase SpoU type" evidence="8">
    <location>
        <begin position="29"/>
        <end position="170"/>
    </location>
</feature>
<keyword evidence="5" id="KW-0819">tRNA processing</keyword>
<dbReference type="GO" id="GO:0000049">
    <property type="term" value="F:tRNA binding"/>
    <property type="evidence" value="ECO:0007669"/>
    <property type="project" value="UniProtKB-KW"/>
</dbReference>
<keyword evidence="4" id="KW-0949">S-adenosyl-L-methionine</keyword>
<evidence type="ECO:0000256" key="6">
    <source>
        <dbReference type="ARBA" id="ARBA00022884"/>
    </source>
</evidence>
<evidence type="ECO:0000256" key="3">
    <source>
        <dbReference type="ARBA" id="ARBA00022679"/>
    </source>
</evidence>
<keyword evidence="6" id="KW-0694">RNA-binding</keyword>
<evidence type="ECO:0000256" key="5">
    <source>
        <dbReference type="ARBA" id="ARBA00022694"/>
    </source>
</evidence>
<protein>
    <submittedName>
        <fullName evidence="9">RNA methyltransferase</fullName>
    </submittedName>
</protein>
<accession>A0A2M7AT29</accession>
<evidence type="ECO:0000256" key="7">
    <source>
        <dbReference type="SAM" id="MobiDB-lite"/>
    </source>
</evidence>
<evidence type="ECO:0000256" key="1">
    <source>
        <dbReference type="ARBA" id="ARBA00022555"/>
    </source>
</evidence>
<dbReference type="SUPFAM" id="SSF75217">
    <property type="entry name" value="alpha/beta knot"/>
    <property type="match status" value="1"/>
</dbReference>
<reference evidence="10" key="1">
    <citation type="submission" date="2017-09" db="EMBL/GenBank/DDBJ databases">
        <title>Depth-based differentiation of microbial function through sediment-hosted aquifers and enrichment of novel symbionts in the deep terrestrial subsurface.</title>
        <authorList>
            <person name="Probst A.J."/>
            <person name="Ladd B."/>
            <person name="Jarett J.K."/>
            <person name="Geller-Mcgrath D.E."/>
            <person name="Sieber C.M.K."/>
            <person name="Emerson J.B."/>
            <person name="Anantharaman K."/>
            <person name="Thomas B.C."/>
            <person name="Malmstrom R."/>
            <person name="Stieglmeier M."/>
            <person name="Klingl A."/>
            <person name="Woyke T."/>
            <person name="Ryan C.M."/>
            <person name="Banfield J.F."/>
        </authorList>
    </citation>
    <scope>NUCLEOTIDE SEQUENCE [LARGE SCALE GENOMIC DNA]</scope>
</reference>
<dbReference type="GO" id="GO:0008173">
    <property type="term" value="F:RNA methyltransferase activity"/>
    <property type="evidence" value="ECO:0007669"/>
    <property type="project" value="InterPro"/>
</dbReference>
<dbReference type="Pfam" id="PF00588">
    <property type="entry name" value="SpoU_methylase"/>
    <property type="match status" value="1"/>
</dbReference>
<evidence type="ECO:0000256" key="4">
    <source>
        <dbReference type="ARBA" id="ARBA00022691"/>
    </source>
</evidence>
<keyword evidence="2 9" id="KW-0489">Methyltransferase</keyword>
<proteinExistence type="predicted"/>
<name>A0A2M7AT29_9BACT</name>
<dbReference type="GO" id="GO:0002938">
    <property type="term" value="P:tRNA guanine ribose methylation"/>
    <property type="evidence" value="ECO:0007669"/>
    <property type="project" value="TreeGrafter"/>
</dbReference>
<dbReference type="Gene3D" id="3.40.1280.10">
    <property type="match status" value="1"/>
</dbReference>
<evidence type="ECO:0000313" key="10">
    <source>
        <dbReference type="Proteomes" id="UP000231407"/>
    </source>
</evidence>
<organism evidence="9 10">
    <name type="scientific">Candidatus Shapirobacteria bacterium CG06_land_8_20_14_3_00_40_12</name>
    <dbReference type="NCBI Taxonomy" id="1974881"/>
    <lineage>
        <taxon>Bacteria</taxon>
        <taxon>Candidatus Shapironibacteriota</taxon>
    </lineage>
</organism>
<keyword evidence="1" id="KW-0820">tRNA-binding</keyword>
<dbReference type="AlphaFoldDB" id="A0A2M7AT29"/>
<keyword evidence="3 9" id="KW-0808">Transferase</keyword>
<feature type="region of interest" description="Disordered" evidence="7">
    <location>
        <begin position="1"/>
        <end position="22"/>
    </location>
</feature>